<evidence type="ECO:0008006" key="4">
    <source>
        <dbReference type="Google" id="ProtNLM"/>
    </source>
</evidence>
<dbReference type="AlphaFoldDB" id="A0A6S6P8I6"/>
<sequence length="72" mass="7594">MSGRSRKGRVLAVLCAATVLLAGCSGQDDEGNERPGSVKPHYVDLPDGRKVLCVWEKSGYGGGLSCDWGKAQ</sequence>
<organism evidence="2 3">
    <name type="scientific">Mycolicibacterium litorale</name>
    <dbReference type="NCBI Taxonomy" id="758802"/>
    <lineage>
        <taxon>Bacteria</taxon>
        <taxon>Bacillati</taxon>
        <taxon>Actinomycetota</taxon>
        <taxon>Actinomycetes</taxon>
        <taxon>Mycobacteriales</taxon>
        <taxon>Mycobacteriaceae</taxon>
        <taxon>Mycolicibacterium</taxon>
    </lineage>
</organism>
<evidence type="ECO:0000256" key="1">
    <source>
        <dbReference type="SAM" id="SignalP"/>
    </source>
</evidence>
<feature type="signal peptide" evidence="1">
    <location>
        <begin position="1"/>
        <end position="22"/>
    </location>
</feature>
<evidence type="ECO:0000313" key="2">
    <source>
        <dbReference type="EMBL" id="BCI54974.1"/>
    </source>
</evidence>
<name>A0A6S6P8I6_9MYCO</name>
<dbReference type="PROSITE" id="PS51257">
    <property type="entry name" value="PROKAR_LIPOPROTEIN"/>
    <property type="match status" value="1"/>
</dbReference>
<feature type="chain" id="PRO_5038381106" description="Lipoprotein" evidence="1">
    <location>
        <begin position="23"/>
        <end position="72"/>
    </location>
</feature>
<proteinExistence type="predicted"/>
<protein>
    <recommendedName>
        <fullName evidence="4">Lipoprotein</fullName>
    </recommendedName>
</protein>
<accession>A0A6S6P8I6</accession>
<keyword evidence="1" id="KW-0732">Signal</keyword>
<gene>
    <name evidence="2" type="ORF">NIIDNTM18_42520</name>
</gene>
<evidence type="ECO:0000313" key="3">
    <source>
        <dbReference type="Proteomes" id="UP000515734"/>
    </source>
</evidence>
<dbReference type="Proteomes" id="UP000515734">
    <property type="component" value="Chromosome"/>
</dbReference>
<dbReference type="EMBL" id="AP023287">
    <property type="protein sequence ID" value="BCI54974.1"/>
    <property type="molecule type" value="Genomic_DNA"/>
</dbReference>
<reference evidence="2 3" key="1">
    <citation type="submission" date="2020-07" db="EMBL/GenBank/DDBJ databases">
        <title>Complete genome sequence of Mycolicibacterium litorale like strain isolated from cardiac implantable electronic device infection.</title>
        <authorList>
            <person name="Fukano H."/>
            <person name="Miyama H."/>
            <person name="Hoshino Y."/>
        </authorList>
    </citation>
    <scope>NUCLEOTIDE SEQUENCE [LARGE SCALE GENOMIC DNA]</scope>
    <source>
        <strain evidence="2 3">NIIDNTM18</strain>
    </source>
</reference>